<evidence type="ECO:0000313" key="3">
    <source>
        <dbReference type="Proteomes" id="UP001498398"/>
    </source>
</evidence>
<comment type="caution">
    <text evidence="2">The sequence shown here is derived from an EMBL/GenBank/DDBJ whole genome shotgun (WGS) entry which is preliminary data.</text>
</comment>
<protein>
    <submittedName>
        <fullName evidence="2">Uncharacterized protein</fullName>
    </submittedName>
</protein>
<name>A0ABR1K1D9_9AGAR</name>
<reference evidence="2 3" key="1">
    <citation type="submission" date="2024-01" db="EMBL/GenBank/DDBJ databases">
        <title>A draft genome for the cacao thread blight pathogen Marasmiellus scandens.</title>
        <authorList>
            <person name="Baruah I.K."/>
            <person name="Leung J."/>
            <person name="Bukari Y."/>
            <person name="Amoako-Attah I."/>
            <person name="Meinhardt L.W."/>
            <person name="Bailey B.A."/>
            <person name="Cohen S.P."/>
        </authorList>
    </citation>
    <scope>NUCLEOTIDE SEQUENCE [LARGE SCALE GENOMIC DNA]</scope>
    <source>
        <strain evidence="2 3">GH-19</strain>
    </source>
</reference>
<dbReference type="EMBL" id="JBANRG010000002">
    <property type="protein sequence ID" value="KAK7470136.1"/>
    <property type="molecule type" value="Genomic_DNA"/>
</dbReference>
<evidence type="ECO:0000313" key="2">
    <source>
        <dbReference type="EMBL" id="KAK7470136.1"/>
    </source>
</evidence>
<feature type="signal peptide" evidence="1">
    <location>
        <begin position="1"/>
        <end position="19"/>
    </location>
</feature>
<dbReference type="Proteomes" id="UP001498398">
    <property type="component" value="Unassembled WGS sequence"/>
</dbReference>
<evidence type="ECO:0000256" key="1">
    <source>
        <dbReference type="SAM" id="SignalP"/>
    </source>
</evidence>
<proteinExistence type="predicted"/>
<organism evidence="2 3">
    <name type="scientific">Marasmiellus scandens</name>
    <dbReference type="NCBI Taxonomy" id="2682957"/>
    <lineage>
        <taxon>Eukaryota</taxon>
        <taxon>Fungi</taxon>
        <taxon>Dikarya</taxon>
        <taxon>Basidiomycota</taxon>
        <taxon>Agaricomycotina</taxon>
        <taxon>Agaricomycetes</taxon>
        <taxon>Agaricomycetidae</taxon>
        <taxon>Agaricales</taxon>
        <taxon>Marasmiineae</taxon>
        <taxon>Omphalotaceae</taxon>
        <taxon>Marasmiellus</taxon>
    </lineage>
</organism>
<feature type="chain" id="PRO_5047128211" evidence="1">
    <location>
        <begin position="20"/>
        <end position="208"/>
    </location>
</feature>
<sequence length="208" mass="22576">MTRILALVALTILVTAAASLHVPGCLPNEDATIVSESTFQVPDLNSGPFELILTYFTCPSRERALQNGTLKRRDQNLIEICGIMDSSQVFAGTFNCDQAPVDQPTIEDCSAIDDVITDSLIRPMVVTIPALSGLVVSLLNNSCAFVFLNDDTNDTYDTCLHTIPDVGFDITEECPQVRDGFIGSVRSPVQPGVQNWELHIISSSSLKD</sequence>
<keyword evidence="1" id="KW-0732">Signal</keyword>
<accession>A0ABR1K1D9</accession>
<gene>
    <name evidence="2" type="ORF">VKT23_001576</name>
</gene>
<keyword evidence="3" id="KW-1185">Reference proteome</keyword>